<dbReference type="GO" id="GO:0000138">
    <property type="term" value="C:Golgi trans cisterna"/>
    <property type="evidence" value="ECO:0007669"/>
    <property type="project" value="TreeGrafter"/>
</dbReference>
<dbReference type="InterPro" id="IPR026705">
    <property type="entry name" value="Hid-1/Ecm30"/>
</dbReference>
<protein>
    <submittedName>
        <fullName evidence="2">Predicted protein</fullName>
    </submittedName>
</protein>
<feature type="compositionally biased region" description="Acidic residues" evidence="1">
    <location>
        <begin position="538"/>
        <end position="547"/>
    </location>
</feature>
<dbReference type="EMBL" id="GL985062">
    <property type="protein sequence ID" value="EGR49333.1"/>
    <property type="molecule type" value="Genomic_DNA"/>
</dbReference>
<gene>
    <name evidence="2" type="ORF">TRIREDRAFT_77098</name>
</gene>
<dbReference type="Proteomes" id="UP000008984">
    <property type="component" value="Unassembled WGS sequence"/>
</dbReference>
<dbReference type="Pfam" id="PF12722">
    <property type="entry name" value="Hid1"/>
    <property type="match status" value="2"/>
</dbReference>
<feature type="compositionally biased region" description="Polar residues" evidence="1">
    <location>
        <begin position="510"/>
        <end position="523"/>
    </location>
</feature>
<dbReference type="Pfam" id="PF09742">
    <property type="entry name" value="Dymeclin"/>
    <property type="match status" value="1"/>
</dbReference>
<evidence type="ECO:0000313" key="2">
    <source>
        <dbReference type="EMBL" id="EGR49333.1"/>
    </source>
</evidence>
<dbReference type="eggNOG" id="KOG2226">
    <property type="taxonomic scope" value="Eukaryota"/>
</dbReference>
<reference evidence="2 3" key="1">
    <citation type="journal article" date="2008" name="Nat. Biotechnol.">
        <title>Genome sequencing and analysis of the biomass-degrading fungus Trichoderma reesei (syn. Hypocrea jecorina).</title>
        <authorList>
            <person name="Martinez D."/>
            <person name="Berka R.M."/>
            <person name="Henrissat B."/>
            <person name="Saloheimo M."/>
            <person name="Arvas M."/>
            <person name="Baker S.E."/>
            <person name="Chapman J."/>
            <person name="Chertkov O."/>
            <person name="Coutinho P.M."/>
            <person name="Cullen D."/>
            <person name="Danchin E.G."/>
            <person name="Grigoriev I.V."/>
            <person name="Harris P."/>
            <person name="Jackson M."/>
            <person name="Kubicek C.P."/>
            <person name="Han C.S."/>
            <person name="Ho I."/>
            <person name="Larrondo L.F."/>
            <person name="de Leon A.L."/>
            <person name="Magnuson J.K."/>
            <person name="Merino S."/>
            <person name="Misra M."/>
            <person name="Nelson B."/>
            <person name="Putnam N."/>
            <person name="Robbertse B."/>
            <person name="Salamov A.A."/>
            <person name="Schmoll M."/>
            <person name="Terry A."/>
            <person name="Thayer N."/>
            <person name="Westerholm-Parvinen A."/>
            <person name="Schoch C.L."/>
            <person name="Yao J."/>
            <person name="Barabote R."/>
            <person name="Nelson M.A."/>
            <person name="Detter C."/>
            <person name="Bruce D."/>
            <person name="Kuske C.R."/>
            <person name="Xie G."/>
            <person name="Richardson P."/>
            <person name="Rokhsar D.S."/>
            <person name="Lucas S.M."/>
            <person name="Rubin E.M."/>
            <person name="Dunn-Coleman N."/>
            <person name="Ward M."/>
            <person name="Brettin T.S."/>
        </authorList>
    </citation>
    <scope>NUCLEOTIDE SEQUENCE [LARGE SCALE GENOMIC DNA]</scope>
    <source>
        <strain evidence="2 3">QM6a</strain>
    </source>
</reference>
<dbReference type="KEGG" id="tre:TRIREDRAFT_77098"/>
<organism evidence="3">
    <name type="scientific">Hypocrea jecorina (strain QM6a)</name>
    <name type="common">Trichoderma reesei</name>
    <dbReference type="NCBI Taxonomy" id="431241"/>
    <lineage>
        <taxon>Eukaryota</taxon>
        <taxon>Fungi</taxon>
        <taxon>Dikarya</taxon>
        <taxon>Ascomycota</taxon>
        <taxon>Pezizomycotina</taxon>
        <taxon>Sordariomycetes</taxon>
        <taxon>Hypocreomycetidae</taxon>
        <taxon>Hypocreales</taxon>
        <taxon>Hypocreaceae</taxon>
        <taxon>Trichoderma</taxon>
    </lineage>
</organism>
<dbReference type="GO" id="GO:0005797">
    <property type="term" value="C:Golgi medial cisterna"/>
    <property type="evidence" value="ECO:0007669"/>
    <property type="project" value="TreeGrafter"/>
</dbReference>
<feature type="compositionally biased region" description="Polar residues" evidence="1">
    <location>
        <begin position="553"/>
        <end position="570"/>
    </location>
</feature>
<proteinExistence type="predicted"/>
<name>G0RGN9_HYPJQ</name>
<sequence>MGASDSKIGFKQGIFRLSEERNIAAHDPYWTSFWELPESSEDVFSLFSPNDIRRTRDNALENIETLIQALIARILSLRHHPSFPDPEQAPERDILNCIRVLTRILPYLYEKESLGPWEERFLWTPREGKGRIPTKDEVLFDEAQEGKEQSQPAAEIQETLKPLAEELIDILIDLLFFSGFTLPRQPDGHSKVTYAIWQSGVGCNTAVATTKEFESNRCEILRLLMTLAGQSMYMTAGVLPQRGVRTLTYLCTSSDKQVVLSVLCSLLNTTLKYNPASWRVPYNTLVFRDTKQVLPLQEKTSYIPGAQSSSNLAPEVLMLFWELIQCNKRFRSFIIDTDRAHDSVVLSLFYALEYRNEASKQGVVRMCAFLLQTLSVEASFGSHLNKAFEGQESLPPSIRINGFRGLSASTSSQLMHLFSLMASPSFLLANETNHVLLQSLLESLNAILENKYRQNPELILAILRNKKRIEALRSFTLESGQEEIEKINRRRKETGNHSGLFDDGSRRSSADSVRSPTSALSRSHSLDEAPADSAFAVGDDEDDDSDGEPQATPAASTASENPSQASSVTNVEDAVPVQLRGMSEKARGKMPANVQSFSRQNSSTSLGAYSTSNSAFGGSFEPTGSWIDSWLPELPLHTMLTIIQQATAILPRQALAREAAPDTLRRIQKIEFLGLEPSPIRIHSFEWSSLALGWYESLLWGVIFASEMQIARGTMGIWNGTAIKLFRVQETAPAGPTLTSPRGAVDAVGSNIVSRIGQMNLRGASAPSNSAPSRGGS</sequence>
<dbReference type="GO" id="GO:0016020">
    <property type="term" value="C:membrane"/>
    <property type="evidence" value="ECO:0007669"/>
    <property type="project" value="TreeGrafter"/>
</dbReference>
<dbReference type="VEuPathDB" id="FungiDB:TRIREDRAFT_77098"/>
<accession>G0RGN9</accession>
<dbReference type="AlphaFoldDB" id="G0RGN9"/>
<dbReference type="RefSeq" id="XP_006964503.1">
    <property type="nucleotide sequence ID" value="XM_006964441.1"/>
</dbReference>
<feature type="region of interest" description="Disordered" evidence="1">
    <location>
        <begin position="488"/>
        <end position="575"/>
    </location>
</feature>
<evidence type="ECO:0000313" key="3">
    <source>
        <dbReference type="Proteomes" id="UP000008984"/>
    </source>
</evidence>
<dbReference type="OrthoDB" id="432953at2759"/>
<dbReference type="STRING" id="431241.G0RGN9"/>
<keyword evidence="3" id="KW-1185">Reference proteome</keyword>
<dbReference type="PANTHER" id="PTHR21575:SF12">
    <property type="entry name" value="PROTEIN HID1"/>
    <property type="match status" value="1"/>
</dbReference>
<dbReference type="HOGENOM" id="CLU_007392_0_0_1"/>
<evidence type="ECO:0000256" key="1">
    <source>
        <dbReference type="SAM" id="MobiDB-lite"/>
    </source>
</evidence>
<dbReference type="PANTHER" id="PTHR21575">
    <property type="entry name" value="PROTEIN HID1"/>
    <property type="match status" value="1"/>
</dbReference>
<dbReference type="GeneID" id="18488709"/>